<dbReference type="PROSITE" id="PS51385">
    <property type="entry name" value="YJEF_N"/>
    <property type="match status" value="1"/>
</dbReference>
<dbReference type="SUPFAM" id="SSF53613">
    <property type="entry name" value="Ribokinase-like"/>
    <property type="match status" value="1"/>
</dbReference>
<comment type="cofactor">
    <cofactor evidence="18 19">
        <name>K(+)</name>
        <dbReference type="ChEBI" id="CHEBI:29103"/>
    </cofactor>
    <text evidence="18 19">Binds 1 potassium ion per subunit.</text>
</comment>
<evidence type="ECO:0000256" key="2">
    <source>
        <dbReference type="ARBA" id="ARBA00000909"/>
    </source>
</evidence>
<evidence type="ECO:0000256" key="10">
    <source>
        <dbReference type="ARBA" id="ARBA00023027"/>
    </source>
</evidence>
<evidence type="ECO:0000256" key="5">
    <source>
        <dbReference type="ARBA" id="ARBA00022723"/>
    </source>
</evidence>
<evidence type="ECO:0000256" key="16">
    <source>
        <dbReference type="ARBA" id="ARBA00049209"/>
    </source>
</evidence>
<evidence type="ECO:0000256" key="3">
    <source>
        <dbReference type="ARBA" id="ARBA00006001"/>
    </source>
</evidence>
<dbReference type="PIRSF" id="PIRSF017184">
    <property type="entry name" value="Nnr"/>
    <property type="match status" value="1"/>
</dbReference>
<comment type="function">
    <text evidence="17">Catalyzes the dehydration of the S-form of NAD(P)HX at the expense of ADP, which is converted to AMP. Together with NAD(P)HX epimerase, which catalyzes the epimerization of the S- and R-forms, the enzyme allows the repair of both epimers of NAD(P)HX, a damaged form of NAD(P)H that is a result of enzymatic or heat-dependent hydration.</text>
</comment>
<dbReference type="GO" id="GO:0046872">
    <property type="term" value="F:metal ion binding"/>
    <property type="evidence" value="ECO:0007669"/>
    <property type="project" value="UniProtKB-UniRule"/>
</dbReference>
<comment type="catalytic activity">
    <reaction evidence="1 18 19">
        <text>(6R)-NADHX = (6S)-NADHX</text>
        <dbReference type="Rhea" id="RHEA:32215"/>
        <dbReference type="ChEBI" id="CHEBI:64074"/>
        <dbReference type="ChEBI" id="CHEBI:64075"/>
        <dbReference type="EC" id="5.1.99.6"/>
    </reaction>
</comment>
<dbReference type="InterPro" id="IPR004443">
    <property type="entry name" value="YjeF_N_dom"/>
</dbReference>
<evidence type="ECO:0000313" key="22">
    <source>
        <dbReference type="EMBL" id="MBJ3774582.1"/>
    </source>
</evidence>
<accession>A0A934MBW2</accession>
<comment type="catalytic activity">
    <reaction evidence="15 17 19">
        <text>(6S)-NADHX + ADP = AMP + phosphate + NADH + H(+)</text>
        <dbReference type="Rhea" id="RHEA:32223"/>
        <dbReference type="ChEBI" id="CHEBI:15378"/>
        <dbReference type="ChEBI" id="CHEBI:43474"/>
        <dbReference type="ChEBI" id="CHEBI:57945"/>
        <dbReference type="ChEBI" id="CHEBI:64074"/>
        <dbReference type="ChEBI" id="CHEBI:456215"/>
        <dbReference type="ChEBI" id="CHEBI:456216"/>
        <dbReference type="EC" id="4.2.1.136"/>
    </reaction>
</comment>
<comment type="similarity">
    <text evidence="17">Belongs to the NnrD/CARKD family.</text>
</comment>
<dbReference type="EC" id="4.2.1.136" evidence="19"/>
<evidence type="ECO:0000256" key="1">
    <source>
        <dbReference type="ARBA" id="ARBA00000013"/>
    </source>
</evidence>
<dbReference type="GO" id="GO:0052855">
    <property type="term" value="F:ADP-dependent NAD(P)H-hydrate dehydratase activity"/>
    <property type="evidence" value="ECO:0007669"/>
    <property type="project" value="UniProtKB-UniRule"/>
</dbReference>
<dbReference type="PANTHER" id="PTHR12592:SF0">
    <property type="entry name" value="ATP-DEPENDENT (S)-NAD(P)H-HYDRATE DEHYDRATASE"/>
    <property type="match status" value="1"/>
</dbReference>
<feature type="binding site" evidence="17">
    <location>
        <position position="315"/>
    </location>
    <ligand>
        <name>(6S)-NADPHX</name>
        <dbReference type="ChEBI" id="CHEBI:64076"/>
    </ligand>
</feature>
<dbReference type="Pfam" id="PF01256">
    <property type="entry name" value="Carb_kinase"/>
    <property type="match status" value="1"/>
</dbReference>
<dbReference type="PROSITE" id="PS51383">
    <property type="entry name" value="YJEF_C_3"/>
    <property type="match status" value="1"/>
</dbReference>
<dbReference type="NCBIfam" id="TIGR00196">
    <property type="entry name" value="yjeF_cterm"/>
    <property type="match status" value="1"/>
</dbReference>
<evidence type="ECO:0000256" key="4">
    <source>
        <dbReference type="ARBA" id="ARBA00009524"/>
    </source>
</evidence>
<dbReference type="EMBL" id="JAEKJA010000001">
    <property type="protein sequence ID" value="MBJ3774582.1"/>
    <property type="molecule type" value="Genomic_DNA"/>
</dbReference>
<feature type="binding site" evidence="18">
    <location>
        <begin position="47"/>
        <end position="51"/>
    </location>
    <ligand>
        <name>(6S)-NADPHX</name>
        <dbReference type="ChEBI" id="CHEBI:64076"/>
    </ligand>
</feature>
<comment type="catalytic activity">
    <reaction evidence="2 18 19">
        <text>(6R)-NADPHX = (6S)-NADPHX</text>
        <dbReference type="Rhea" id="RHEA:32227"/>
        <dbReference type="ChEBI" id="CHEBI:64076"/>
        <dbReference type="ChEBI" id="CHEBI:64077"/>
        <dbReference type="EC" id="5.1.99.6"/>
    </reaction>
</comment>
<keyword evidence="10 17" id="KW-0520">NAD</keyword>
<comment type="similarity">
    <text evidence="18">Belongs to the NnrE/AIBP family.</text>
</comment>
<feature type="binding site" evidence="18">
    <location>
        <position position="153"/>
    </location>
    <ligand>
        <name>K(+)</name>
        <dbReference type="ChEBI" id="CHEBI:29103"/>
    </ligand>
</feature>
<comment type="catalytic activity">
    <reaction evidence="16 17 19">
        <text>(6S)-NADPHX + ADP = AMP + phosphate + NADPH + H(+)</text>
        <dbReference type="Rhea" id="RHEA:32235"/>
        <dbReference type="ChEBI" id="CHEBI:15378"/>
        <dbReference type="ChEBI" id="CHEBI:43474"/>
        <dbReference type="ChEBI" id="CHEBI:57783"/>
        <dbReference type="ChEBI" id="CHEBI:64076"/>
        <dbReference type="ChEBI" id="CHEBI:456215"/>
        <dbReference type="ChEBI" id="CHEBI:456216"/>
        <dbReference type="EC" id="4.2.1.136"/>
    </reaction>
</comment>
<evidence type="ECO:0000256" key="19">
    <source>
        <dbReference type="PIRNR" id="PIRNR017184"/>
    </source>
</evidence>
<comment type="caution">
    <text evidence="18">Lacks conserved residue(s) required for the propagation of feature annotation.</text>
</comment>
<evidence type="ECO:0000256" key="18">
    <source>
        <dbReference type="HAMAP-Rule" id="MF_01966"/>
    </source>
</evidence>
<dbReference type="CDD" id="cd01171">
    <property type="entry name" value="YXKO-related"/>
    <property type="match status" value="1"/>
</dbReference>
<dbReference type="Proteomes" id="UP000609531">
    <property type="component" value="Unassembled WGS sequence"/>
</dbReference>
<keyword evidence="6 17" id="KW-0547">Nucleotide-binding</keyword>
<dbReference type="NCBIfam" id="TIGR00197">
    <property type="entry name" value="yjeF_nterm"/>
    <property type="match status" value="1"/>
</dbReference>
<evidence type="ECO:0000259" key="21">
    <source>
        <dbReference type="PROSITE" id="PS51385"/>
    </source>
</evidence>
<feature type="binding site" evidence="18">
    <location>
        <position position="150"/>
    </location>
    <ligand>
        <name>(6S)-NADPHX</name>
        <dbReference type="ChEBI" id="CHEBI:64076"/>
    </ligand>
</feature>
<keyword evidence="12 17" id="KW-0456">Lyase</keyword>
<evidence type="ECO:0000256" key="13">
    <source>
        <dbReference type="ARBA" id="ARBA00023268"/>
    </source>
</evidence>
<feature type="binding site" evidence="18">
    <location>
        <position position="111"/>
    </location>
    <ligand>
        <name>K(+)</name>
        <dbReference type="ChEBI" id="CHEBI:29103"/>
    </ligand>
</feature>
<evidence type="ECO:0000256" key="7">
    <source>
        <dbReference type="ARBA" id="ARBA00022840"/>
    </source>
</evidence>
<dbReference type="GO" id="GO:0110051">
    <property type="term" value="P:metabolite repair"/>
    <property type="evidence" value="ECO:0007669"/>
    <property type="project" value="TreeGrafter"/>
</dbReference>
<organism evidence="22 23">
    <name type="scientific">Acuticoccus mangrovi</name>
    <dbReference type="NCBI Taxonomy" id="2796142"/>
    <lineage>
        <taxon>Bacteria</taxon>
        <taxon>Pseudomonadati</taxon>
        <taxon>Pseudomonadota</taxon>
        <taxon>Alphaproteobacteria</taxon>
        <taxon>Hyphomicrobiales</taxon>
        <taxon>Amorphaceae</taxon>
        <taxon>Acuticoccus</taxon>
    </lineage>
</organism>
<feature type="binding site" evidence="17">
    <location>
        <position position="429"/>
    </location>
    <ligand>
        <name>AMP</name>
        <dbReference type="ChEBI" id="CHEBI:456215"/>
    </ligand>
</feature>
<keyword evidence="5 18" id="KW-0479">Metal-binding</keyword>
<dbReference type="InterPro" id="IPR036652">
    <property type="entry name" value="YjeF_N_dom_sf"/>
</dbReference>
<dbReference type="Gene3D" id="3.40.1190.20">
    <property type="match status" value="1"/>
</dbReference>
<reference evidence="22" key="1">
    <citation type="submission" date="2020-12" db="EMBL/GenBank/DDBJ databases">
        <title>Bacterial taxonomy.</title>
        <authorList>
            <person name="Pan X."/>
        </authorList>
    </citation>
    <scope>NUCLEOTIDE SEQUENCE</scope>
    <source>
        <strain evidence="22">B2012</strain>
    </source>
</reference>
<evidence type="ECO:0000313" key="23">
    <source>
        <dbReference type="Proteomes" id="UP000609531"/>
    </source>
</evidence>
<keyword evidence="8 17" id="KW-0521">NADP</keyword>
<dbReference type="PANTHER" id="PTHR12592">
    <property type="entry name" value="ATP-DEPENDENT (S)-NAD(P)H-HYDRATE DEHYDRATASE FAMILY MEMBER"/>
    <property type="match status" value="1"/>
</dbReference>
<feature type="binding site" evidence="18">
    <location>
        <begin position="115"/>
        <end position="121"/>
    </location>
    <ligand>
        <name>(6S)-NADPHX</name>
        <dbReference type="ChEBI" id="CHEBI:64076"/>
    </ligand>
</feature>
<dbReference type="GO" id="GO:0005524">
    <property type="term" value="F:ATP binding"/>
    <property type="evidence" value="ECO:0007669"/>
    <property type="project" value="UniProtKB-UniRule"/>
</dbReference>
<evidence type="ECO:0000256" key="15">
    <source>
        <dbReference type="ARBA" id="ARBA00048238"/>
    </source>
</evidence>
<comment type="cofactor">
    <cofactor evidence="17">
        <name>Mg(2+)</name>
        <dbReference type="ChEBI" id="CHEBI:18420"/>
    </cofactor>
</comment>
<dbReference type="AlphaFoldDB" id="A0A934MBW2"/>
<comment type="subunit">
    <text evidence="17">Homotetramer.</text>
</comment>
<dbReference type="HAMAP" id="MF_01966">
    <property type="entry name" value="NADHX_epimerase"/>
    <property type="match status" value="1"/>
</dbReference>
<keyword evidence="11 18" id="KW-0413">Isomerase</keyword>
<protein>
    <recommendedName>
        <fullName evidence="19">Bifunctional NAD(P)H-hydrate repair enzyme</fullName>
    </recommendedName>
    <alternativeName>
        <fullName evidence="19">Nicotinamide nucleotide repair protein</fullName>
    </alternativeName>
    <domain>
        <recommendedName>
            <fullName evidence="19">ADP-dependent (S)-NAD(P)H-hydrate dehydratase</fullName>
            <ecNumber evidence="19">4.2.1.136</ecNumber>
        </recommendedName>
        <alternativeName>
            <fullName evidence="19">ADP-dependent NAD(P)HX dehydratase</fullName>
        </alternativeName>
    </domain>
    <domain>
        <recommendedName>
            <fullName evidence="19">NAD(P)H-hydrate epimerase</fullName>
            <ecNumber evidence="19">5.1.99.6</ecNumber>
        </recommendedName>
    </domain>
</protein>
<comment type="function">
    <text evidence="14 19">Bifunctional enzyme that catalyzes the epimerization of the S- and R-forms of NAD(P)HX and the dehydration of the S-form of NAD(P)HX at the expense of ADP, which is converted to AMP. This allows the repair of both epimers of NAD(P)HX, a damaged form of NAD(P)H that is a result of enzymatic or heat-dependent hydration.</text>
</comment>
<comment type="caution">
    <text evidence="22">The sequence shown here is derived from an EMBL/GenBank/DDBJ whole genome shotgun (WGS) entry which is preliminary data.</text>
</comment>
<dbReference type="SUPFAM" id="SSF64153">
    <property type="entry name" value="YjeF N-terminal domain-like"/>
    <property type="match status" value="1"/>
</dbReference>
<dbReference type="HAMAP" id="MF_01965">
    <property type="entry name" value="NADHX_dehydratase"/>
    <property type="match status" value="1"/>
</dbReference>
<evidence type="ECO:0000256" key="14">
    <source>
        <dbReference type="ARBA" id="ARBA00025153"/>
    </source>
</evidence>
<feature type="domain" description="YjeF C-terminal" evidence="20">
    <location>
        <begin position="217"/>
        <end position="484"/>
    </location>
</feature>
<dbReference type="Gene3D" id="3.40.50.10260">
    <property type="entry name" value="YjeF N-terminal domain"/>
    <property type="match status" value="1"/>
</dbReference>
<sequence length="487" mass="48717">MAVADRRTAEAGTSMSRLMERAGTAVADAVAALGHGVSALVLAGPGNNGGDAFVAARVLRQRGYRVAVLDLAGEGGSEEAVTARSAYRGPRVAADDGAIDAAVEAATVIVDGLFGGGLSRDLEGAMAALVTRVNRARVRSRAAPHVVAIDLPSGIDGATGMVRGVAIRADRTVTFECRKPGHLLVPGRHYCGKVTVAEIGIAAATLKGLAVTTFANEPDLWRAHRPKLARGGHKYDRGHAVAVSGPMTATGAARLAITAALRTGAGLATLLSPGDALLVNAAHLTTVMLARVDDATGLTEALTDRRRNAVLLGPGMPPDAATRAMAEAALAAPAAAVLDAGAVVAFAGDVAGLKRAVGEGAAVLTPHAGEFSRLFGGEGGDKLARARAAAAASGAVVVFKGEDTVIAAPDGRAAINANAPPFLATAGAGDVLGGIITGFLAQGVPAFEAAAMGVFLHGLVATRIGPGLIADDLIDGLRAARAAFDML</sequence>
<dbReference type="InterPro" id="IPR030677">
    <property type="entry name" value="Nnr"/>
</dbReference>
<feature type="binding site" evidence="18">
    <location>
        <position position="48"/>
    </location>
    <ligand>
        <name>K(+)</name>
        <dbReference type="ChEBI" id="CHEBI:29103"/>
    </ligand>
</feature>
<evidence type="ECO:0000256" key="6">
    <source>
        <dbReference type="ARBA" id="ARBA00022741"/>
    </source>
</evidence>
<evidence type="ECO:0000256" key="11">
    <source>
        <dbReference type="ARBA" id="ARBA00023235"/>
    </source>
</evidence>
<keyword evidence="7 17" id="KW-0067">ATP-binding</keyword>
<dbReference type="Pfam" id="PF03853">
    <property type="entry name" value="YjeF_N"/>
    <property type="match status" value="1"/>
</dbReference>
<dbReference type="EC" id="5.1.99.6" evidence="19"/>
<proteinExistence type="inferred from homology"/>
<comment type="function">
    <text evidence="18">Catalyzes the epimerization of the S- and R-forms of NAD(P)HX, a damaged form of NAD(P)H that is a result of enzymatic or heat-dependent hydration. This is a prerequisite for the S-specific NAD(P)H-hydrate dehydratase to allow the repair of both epimers of NAD(P)HX.</text>
</comment>
<gene>
    <name evidence="18" type="primary">nnrE</name>
    <name evidence="17" type="synonym">nnrD</name>
    <name evidence="22" type="ORF">JCR33_02720</name>
</gene>
<keyword evidence="9 18" id="KW-0630">Potassium</keyword>
<comment type="similarity">
    <text evidence="4 19">In the C-terminal section; belongs to the NnrD/CARKD family.</text>
</comment>
<evidence type="ECO:0000256" key="17">
    <source>
        <dbReference type="HAMAP-Rule" id="MF_01965"/>
    </source>
</evidence>
<dbReference type="GO" id="GO:0046496">
    <property type="term" value="P:nicotinamide nucleotide metabolic process"/>
    <property type="evidence" value="ECO:0007669"/>
    <property type="project" value="UniProtKB-UniRule"/>
</dbReference>
<evidence type="ECO:0000256" key="8">
    <source>
        <dbReference type="ARBA" id="ARBA00022857"/>
    </source>
</evidence>
<feature type="binding site" evidence="17">
    <location>
        <begin position="400"/>
        <end position="404"/>
    </location>
    <ligand>
        <name>AMP</name>
        <dbReference type="ChEBI" id="CHEBI:456215"/>
    </ligand>
</feature>
<name>A0A934MBW2_9HYPH</name>
<feature type="binding site" evidence="17">
    <location>
        <position position="430"/>
    </location>
    <ligand>
        <name>(6S)-NADPHX</name>
        <dbReference type="ChEBI" id="CHEBI:64076"/>
    </ligand>
</feature>
<comment type="similarity">
    <text evidence="3 19">In the N-terminal section; belongs to the NnrE/AIBP family.</text>
</comment>
<dbReference type="InterPro" id="IPR000631">
    <property type="entry name" value="CARKD"/>
</dbReference>
<dbReference type="GO" id="GO:0052856">
    <property type="term" value="F:NAD(P)HX epimerase activity"/>
    <property type="evidence" value="ECO:0007669"/>
    <property type="project" value="UniProtKB-UniRule"/>
</dbReference>
<evidence type="ECO:0000256" key="12">
    <source>
        <dbReference type="ARBA" id="ARBA00023239"/>
    </source>
</evidence>
<evidence type="ECO:0000259" key="20">
    <source>
        <dbReference type="PROSITE" id="PS51383"/>
    </source>
</evidence>
<feature type="binding site" evidence="17">
    <location>
        <position position="367"/>
    </location>
    <ligand>
        <name>(6S)-NADPHX</name>
        <dbReference type="ChEBI" id="CHEBI:64076"/>
    </ligand>
</feature>
<keyword evidence="23" id="KW-1185">Reference proteome</keyword>
<feature type="binding site" evidence="17">
    <location>
        <position position="252"/>
    </location>
    <ligand>
        <name>(6S)-NADPHX</name>
        <dbReference type="ChEBI" id="CHEBI:64076"/>
    </ligand>
</feature>
<feature type="domain" description="YjeF N-terminal" evidence="21">
    <location>
        <begin position="1"/>
        <end position="207"/>
    </location>
</feature>
<dbReference type="InterPro" id="IPR029056">
    <property type="entry name" value="Ribokinase-like"/>
</dbReference>
<evidence type="ECO:0000256" key="9">
    <source>
        <dbReference type="ARBA" id="ARBA00022958"/>
    </source>
</evidence>
<keyword evidence="13" id="KW-0511">Multifunctional enzyme</keyword>